<organism evidence="1 2">
    <name type="scientific">Hydnum rufescens UP504</name>
    <dbReference type="NCBI Taxonomy" id="1448309"/>
    <lineage>
        <taxon>Eukaryota</taxon>
        <taxon>Fungi</taxon>
        <taxon>Dikarya</taxon>
        <taxon>Basidiomycota</taxon>
        <taxon>Agaricomycotina</taxon>
        <taxon>Agaricomycetes</taxon>
        <taxon>Cantharellales</taxon>
        <taxon>Hydnaceae</taxon>
        <taxon>Hydnum</taxon>
    </lineage>
</organism>
<dbReference type="EMBL" id="MU129056">
    <property type="protein sequence ID" value="KAF9508548.1"/>
    <property type="molecule type" value="Genomic_DNA"/>
</dbReference>
<dbReference type="AlphaFoldDB" id="A0A9P6AMK4"/>
<evidence type="ECO:0000313" key="1">
    <source>
        <dbReference type="EMBL" id="KAF9508548.1"/>
    </source>
</evidence>
<name>A0A9P6AMK4_9AGAM</name>
<keyword evidence="2" id="KW-1185">Reference proteome</keyword>
<gene>
    <name evidence="1" type="ORF">BS47DRAFT_1365874</name>
</gene>
<dbReference type="Proteomes" id="UP000886523">
    <property type="component" value="Unassembled WGS sequence"/>
</dbReference>
<proteinExistence type="predicted"/>
<reference evidence="1" key="1">
    <citation type="journal article" date="2020" name="Nat. Commun.">
        <title>Large-scale genome sequencing of mycorrhizal fungi provides insights into the early evolution of symbiotic traits.</title>
        <authorList>
            <person name="Miyauchi S."/>
            <person name="Kiss E."/>
            <person name="Kuo A."/>
            <person name="Drula E."/>
            <person name="Kohler A."/>
            <person name="Sanchez-Garcia M."/>
            <person name="Morin E."/>
            <person name="Andreopoulos B."/>
            <person name="Barry K.W."/>
            <person name="Bonito G."/>
            <person name="Buee M."/>
            <person name="Carver A."/>
            <person name="Chen C."/>
            <person name="Cichocki N."/>
            <person name="Clum A."/>
            <person name="Culley D."/>
            <person name="Crous P.W."/>
            <person name="Fauchery L."/>
            <person name="Girlanda M."/>
            <person name="Hayes R.D."/>
            <person name="Keri Z."/>
            <person name="LaButti K."/>
            <person name="Lipzen A."/>
            <person name="Lombard V."/>
            <person name="Magnuson J."/>
            <person name="Maillard F."/>
            <person name="Murat C."/>
            <person name="Nolan M."/>
            <person name="Ohm R.A."/>
            <person name="Pangilinan J."/>
            <person name="Pereira M.F."/>
            <person name="Perotto S."/>
            <person name="Peter M."/>
            <person name="Pfister S."/>
            <person name="Riley R."/>
            <person name="Sitrit Y."/>
            <person name="Stielow J.B."/>
            <person name="Szollosi G."/>
            <person name="Zifcakova L."/>
            <person name="Stursova M."/>
            <person name="Spatafora J.W."/>
            <person name="Tedersoo L."/>
            <person name="Vaario L.M."/>
            <person name="Yamada A."/>
            <person name="Yan M."/>
            <person name="Wang P."/>
            <person name="Xu J."/>
            <person name="Bruns T."/>
            <person name="Baldrian P."/>
            <person name="Vilgalys R."/>
            <person name="Dunand C."/>
            <person name="Henrissat B."/>
            <person name="Grigoriev I.V."/>
            <person name="Hibbett D."/>
            <person name="Nagy L.G."/>
            <person name="Martin F.M."/>
        </authorList>
    </citation>
    <scope>NUCLEOTIDE SEQUENCE</scope>
    <source>
        <strain evidence="1">UP504</strain>
    </source>
</reference>
<evidence type="ECO:0000313" key="2">
    <source>
        <dbReference type="Proteomes" id="UP000886523"/>
    </source>
</evidence>
<comment type="caution">
    <text evidence="1">The sequence shown here is derived from an EMBL/GenBank/DDBJ whole genome shotgun (WGS) entry which is preliminary data.</text>
</comment>
<protein>
    <submittedName>
        <fullName evidence="1">Uncharacterized protein</fullName>
    </submittedName>
</protein>
<accession>A0A9P6AMK4</accession>
<sequence>MQITLYDPMREVSAGGRPCIIALLGWGVMPVGGGSERAVGGTMQISLRDTESGSTGLVMQCIVTLLRHAVSDGWTASALALESAVVGLAGEMESKGSGVKMEMQVRGSWEMSANPARWLCGIEPRDFGAGCGVGHSRASCGRSYNGRVDLGPEGMFLFGVSAALPGQAYKVPNGLEESLWCDALWQLKNSQVRRVYKALHHSSCDMNSTAAG</sequence>